<dbReference type="GO" id="GO:0140581">
    <property type="term" value="F:P-type monovalent copper transporter activity"/>
    <property type="evidence" value="ECO:0007669"/>
    <property type="project" value="UniProtKB-EC"/>
</dbReference>
<dbReference type="SFLD" id="SFLDF00027">
    <property type="entry name" value="p-type_atpase"/>
    <property type="match status" value="1"/>
</dbReference>
<feature type="domain" description="HMA" evidence="19">
    <location>
        <begin position="72"/>
        <end position="135"/>
    </location>
</feature>
<feature type="transmembrane region" description="Helical" evidence="18">
    <location>
        <begin position="262"/>
        <end position="281"/>
    </location>
</feature>
<keyword evidence="16" id="KW-0406">Ion transport</keyword>
<dbReference type="PROSITE" id="PS50846">
    <property type="entry name" value="HMA_2"/>
    <property type="match status" value="2"/>
</dbReference>
<evidence type="ECO:0000256" key="10">
    <source>
        <dbReference type="ARBA" id="ARBA00022796"/>
    </source>
</evidence>
<evidence type="ECO:0000256" key="15">
    <source>
        <dbReference type="ARBA" id="ARBA00023008"/>
    </source>
</evidence>
<proteinExistence type="inferred from homology"/>
<dbReference type="Proteomes" id="UP000321595">
    <property type="component" value="Chromosome"/>
</dbReference>
<feature type="transmembrane region" description="Helical" evidence="18">
    <location>
        <begin position="231"/>
        <end position="256"/>
    </location>
</feature>
<dbReference type="PANTHER" id="PTHR43520:SF8">
    <property type="entry name" value="P-TYPE CU(+) TRANSPORTER"/>
    <property type="match status" value="1"/>
</dbReference>
<dbReference type="Pfam" id="PF00122">
    <property type="entry name" value="E1-E2_ATPase"/>
    <property type="match status" value="1"/>
</dbReference>
<feature type="transmembrane region" description="Helical" evidence="18">
    <location>
        <begin position="756"/>
        <end position="775"/>
    </location>
</feature>
<dbReference type="InterPro" id="IPR044492">
    <property type="entry name" value="P_typ_ATPase_HD_dom"/>
</dbReference>
<dbReference type="Pfam" id="PF00702">
    <property type="entry name" value="Hydrolase"/>
    <property type="match status" value="1"/>
</dbReference>
<dbReference type="Gene3D" id="3.30.70.100">
    <property type="match status" value="2"/>
</dbReference>
<dbReference type="PROSITE" id="PS00154">
    <property type="entry name" value="ATPASE_E1_E2"/>
    <property type="match status" value="1"/>
</dbReference>
<evidence type="ECO:0000256" key="6">
    <source>
        <dbReference type="ARBA" id="ARBA00022692"/>
    </source>
</evidence>
<dbReference type="SUPFAM" id="SSF55008">
    <property type="entry name" value="HMA, heavy metal-associated domain"/>
    <property type="match status" value="2"/>
</dbReference>
<dbReference type="FunFam" id="3.30.70.100:FF:000005">
    <property type="entry name" value="Copper-exporting P-type ATPase A"/>
    <property type="match status" value="2"/>
</dbReference>
<dbReference type="PRINTS" id="PR00942">
    <property type="entry name" value="CUATPASEI"/>
</dbReference>
<feature type="domain" description="HMA" evidence="19">
    <location>
        <begin position="5"/>
        <end position="70"/>
    </location>
</feature>
<evidence type="ECO:0000256" key="8">
    <source>
        <dbReference type="ARBA" id="ARBA00022737"/>
    </source>
</evidence>
<keyword evidence="7 18" id="KW-0479">Metal-binding</keyword>
<evidence type="ECO:0000256" key="17">
    <source>
        <dbReference type="ARBA" id="ARBA00023136"/>
    </source>
</evidence>
<dbReference type="FunFam" id="2.70.150.10:FF:000020">
    <property type="entry name" value="Copper-exporting P-type ATPase A"/>
    <property type="match status" value="1"/>
</dbReference>
<dbReference type="GO" id="GO:0005524">
    <property type="term" value="F:ATP binding"/>
    <property type="evidence" value="ECO:0007669"/>
    <property type="project" value="UniProtKB-UniRule"/>
</dbReference>
<evidence type="ECO:0000256" key="12">
    <source>
        <dbReference type="ARBA" id="ARBA00022842"/>
    </source>
</evidence>
<dbReference type="Pfam" id="PF00403">
    <property type="entry name" value="HMA"/>
    <property type="match status" value="2"/>
</dbReference>
<dbReference type="SFLD" id="SFLDS00003">
    <property type="entry name" value="Haloacid_Dehalogenase"/>
    <property type="match status" value="1"/>
</dbReference>
<evidence type="ECO:0000313" key="21">
    <source>
        <dbReference type="Proteomes" id="UP000321595"/>
    </source>
</evidence>
<keyword evidence="21" id="KW-1185">Reference proteome</keyword>
<keyword evidence="4" id="KW-0813">Transport</keyword>
<dbReference type="PANTHER" id="PTHR43520">
    <property type="entry name" value="ATP7, ISOFORM B"/>
    <property type="match status" value="1"/>
</dbReference>
<evidence type="ECO:0000256" key="11">
    <source>
        <dbReference type="ARBA" id="ARBA00022840"/>
    </source>
</evidence>
<evidence type="ECO:0000256" key="2">
    <source>
        <dbReference type="ARBA" id="ARBA00006024"/>
    </source>
</evidence>
<dbReference type="InterPro" id="IPR008250">
    <property type="entry name" value="ATPase_P-typ_transduc_dom_A_sf"/>
</dbReference>
<dbReference type="GO" id="GO:0043682">
    <property type="term" value="F:P-type divalent copper transporter activity"/>
    <property type="evidence" value="ECO:0007669"/>
    <property type="project" value="TreeGrafter"/>
</dbReference>
<protein>
    <recommendedName>
        <fullName evidence="3">P-type Cu(+) transporter</fullName>
        <ecNumber evidence="3">7.2.2.8</ecNumber>
    </recommendedName>
</protein>
<dbReference type="EC" id="7.2.2.8" evidence="3"/>
<dbReference type="GO" id="GO:0005507">
    <property type="term" value="F:copper ion binding"/>
    <property type="evidence" value="ECO:0007669"/>
    <property type="project" value="InterPro"/>
</dbReference>
<evidence type="ECO:0000256" key="9">
    <source>
        <dbReference type="ARBA" id="ARBA00022741"/>
    </source>
</evidence>
<keyword evidence="13" id="KW-1278">Translocase</keyword>
<keyword evidence="15" id="KW-0186">Copper</keyword>
<dbReference type="SUPFAM" id="SSF81653">
    <property type="entry name" value="Calcium ATPase, transduction domain A"/>
    <property type="match status" value="1"/>
</dbReference>
<dbReference type="NCBIfam" id="TIGR01511">
    <property type="entry name" value="ATPase-IB1_Cu"/>
    <property type="match status" value="1"/>
</dbReference>
<dbReference type="GO" id="GO:0055070">
    <property type="term" value="P:copper ion homeostasis"/>
    <property type="evidence" value="ECO:0007669"/>
    <property type="project" value="TreeGrafter"/>
</dbReference>
<keyword evidence="5 18" id="KW-1003">Cell membrane</keyword>
<dbReference type="AlphaFoldDB" id="A0A5B8XNK0"/>
<dbReference type="NCBIfam" id="TIGR01494">
    <property type="entry name" value="ATPase_P-type"/>
    <property type="match status" value="1"/>
</dbReference>
<feature type="transmembrane region" description="Helical" evidence="18">
    <location>
        <begin position="443"/>
        <end position="466"/>
    </location>
</feature>
<dbReference type="InterPro" id="IPR036412">
    <property type="entry name" value="HAD-like_sf"/>
</dbReference>
<organism evidence="20 21">
    <name type="scientific">Microvenator marinus</name>
    <dbReference type="NCBI Taxonomy" id="2600177"/>
    <lineage>
        <taxon>Bacteria</taxon>
        <taxon>Deltaproteobacteria</taxon>
        <taxon>Bradymonadales</taxon>
        <taxon>Microvenatoraceae</taxon>
        <taxon>Microvenator</taxon>
    </lineage>
</organism>
<evidence type="ECO:0000256" key="14">
    <source>
        <dbReference type="ARBA" id="ARBA00022989"/>
    </source>
</evidence>
<dbReference type="InterPro" id="IPR023298">
    <property type="entry name" value="ATPase_P-typ_TM_dom_sf"/>
</dbReference>
<dbReference type="Gene3D" id="3.40.1110.10">
    <property type="entry name" value="Calcium-transporting ATPase, cytoplasmic domain N"/>
    <property type="match status" value="1"/>
</dbReference>
<keyword evidence="9 18" id="KW-0547">Nucleotide-binding</keyword>
<dbReference type="InterPro" id="IPR001757">
    <property type="entry name" value="P_typ_ATPase"/>
</dbReference>
<keyword evidence="12" id="KW-0460">Magnesium</keyword>
<comment type="subcellular location">
    <subcellularLocation>
        <location evidence="1">Cell membrane</location>
        <topology evidence="1">Multi-pass membrane protein</topology>
    </subcellularLocation>
</comment>
<dbReference type="SFLD" id="SFLDG00002">
    <property type="entry name" value="C1.7:_P-type_atpase_like"/>
    <property type="match status" value="1"/>
</dbReference>
<evidence type="ECO:0000256" key="16">
    <source>
        <dbReference type="ARBA" id="ARBA00023065"/>
    </source>
</evidence>
<dbReference type="GO" id="GO:0016887">
    <property type="term" value="F:ATP hydrolysis activity"/>
    <property type="evidence" value="ECO:0007669"/>
    <property type="project" value="InterPro"/>
</dbReference>
<evidence type="ECO:0000259" key="19">
    <source>
        <dbReference type="PROSITE" id="PS50846"/>
    </source>
</evidence>
<dbReference type="InterPro" id="IPR036163">
    <property type="entry name" value="HMA_dom_sf"/>
</dbReference>
<dbReference type="EMBL" id="CP042467">
    <property type="protein sequence ID" value="QED26801.1"/>
    <property type="molecule type" value="Genomic_DNA"/>
</dbReference>
<accession>A0A5B8XNK0</accession>
<dbReference type="Gene3D" id="2.70.150.10">
    <property type="entry name" value="Calcium-transporting ATPase, cytoplasmic transduction domain A"/>
    <property type="match status" value="1"/>
</dbReference>
<evidence type="ECO:0000256" key="5">
    <source>
        <dbReference type="ARBA" id="ARBA00022475"/>
    </source>
</evidence>
<evidence type="ECO:0000313" key="20">
    <source>
        <dbReference type="EMBL" id="QED26801.1"/>
    </source>
</evidence>
<keyword evidence="17 18" id="KW-0472">Membrane</keyword>
<dbReference type="PRINTS" id="PR00943">
    <property type="entry name" value="CUATPASE"/>
</dbReference>
<keyword evidence="8" id="KW-0677">Repeat</keyword>
<dbReference type="PRINTS" id="PR00119">
    <property type="entry name" value="CATATPASE"/>
</dbReference>
<dbReference type="CDD" id="cd02094">
    <property type="entry name" value="P-type_ATPase_Cu-like"/>
    <property type="match status" value="1"/>
</dbReference>
<evidence type="ECO:0000256" key="4">
    <source>
        <dbReference type="ARBA" id="ARBA00022448"/>
    </source>
</evidence>
<feature type="transmembrane region" description="Helical" evidence="18">
    <location>
        <begin position="187"/>
        <end position="210"/>
    </location>
</feature>
<feature type="transmembrane region" description="Helical" evidence="18">
    <location>
        <begin position="415"/>
        <end position="437"/>
    </location>
</feature>
<evidence type="ECO:0000256" key="7">
    <source>
        <dbReference type="ARBA" id="ARBA00022723"/>
    </source>
</evidence>
<feature type="transmembrane region" description="Helical" evidence="18">
    <location>
        <begin position="781"/>
        <end position="799"/>
    </location>
</feature>
<evidence type="ECO:0000256" key="1">
    <source>
        <dbReference type="ARBA" id="ARBA00004651"/>
    </source>
</evidence>
<evidence type="ECO:0000256" key="18">
    <source>
        <dbReference type="RuleBase" id="RU362081"/>
    </source>
</evidence>
<sequence>MSETNRTALQIEGMTCASCVGRVEKALQNLPGVTRVSVNLATERADIEHDSSLDRHKMIETIENAGYDVPEQTYELEIEGMTCASCVGRAEKALLAVPGVSEASVNLATERATIKARASVESLIEAVENAGYDAKERQGSAPSQDMTEKREEEARGLKRELIIAAALALPVFVLEMGSHMIPGVHELIMNTIGMRTSWIIQFVLTTLVLVGPGRTFYIKGFPALFKGAPDMNSLVALGTAAAYGFSVVATFFSGLLPEGTVNVYYEAAAVIVGLILLGRYLEARAKGRTSEAIQRLIKLQPKTATVLRDGSEVEVEIADLSLGDLILVKPGSRVPVDGLVESGQSWVDESMLTGEPVPVQKESGSEVFGGTVNQKGALRIKASALGSDTVLSQIIRMVEEAQGSKLPIQATVDKVTMWFVPAVMSVALITFLVWFFFGPEPALTFGLVNAVAVLIIACPCAMGLATPTSIMVGTGRGAEMGVLFRRSDALQRLKEVKVVAFDKTGTLTEGKPQVVDVVGPDSESWLRLAASLEASSEHPIAGAVVTHAKNKGLELQEIGEFESLTGLGIKGVVDTKSVLVGAERLMTQSEIDVAQFKDRAQSLSDEAKTVLFVAVEGELVGLVAVADKIKESARDTVKVLHDMGIKVAMITGDNAGTANAVAKALDIDDVVAGVMPNGKVDAVKSLQEAHGVLAFVGDGINDAPALAQSDIGVAIGTGTDVAIEAADVVLMTSSLQGVANAIHISTSTIRNIHQNLFWAFAYNTALIPVAAGVLYPISGTLLSPLFAAGAMALSSVFVLSNALRLKKIQPLGAQA</sequence>
<dbReference type="InterPro" id="IPR059000">
    <property type="entry name" value="ATPase_P-type_domA"/>
</dbReference>
<dbReference type="SUPFAM" id="SSF56784">
    <property type="entry name" value="HAD-like"/>
    <property type="match status" value="1"/>
</dbReference>
<dbReference type="PROSITE" id="PS01047">
    <property type="entry name" value="HMA_1"/>
    <property type="match status" value="1"/>
</dbReference>
<keyword evidence="14 18" id="KW-1133">Transmembrane helix</keyword>
<dbReference type="Gene3D" id="3.40.50.1000">
    <property type="entry name" value="HAD superfamily/HAD-like"/>
    <property type="match status" value="1"/>
</dbReference>
<keyword evidence="10" id="KW-0187">Copper transport</keyword>
<reference evidence="20 21" key="1">
    <citation type="submission" date="2019-08" db="EMBL/GenBank/DDBJ databases">
        <authorList>
            <person name="Liang Q."/>
        </authorList>
    </citation>
    <scope>NUCLEOTIDE SEQUENCE [LARGE SCALE GENOMIC DNA]</scope>
    <source>
        <strain evidence="20 21">V1718</strain>
    </source>
</reference>
<dbReference type="OrthoDB" id="9763278at2"/>
<dbReference type="InterPro" id="IPR023299">
    <property type="entry name" value="ATPase_P-typ_cyto_dom_N"/>
</dbReference>
<feature type="transmembrane region" description="Helical" evidence="18">
    <location>
        <begin position="161"/>
        <end position="181"/>
    </location>
</feature>
<dbReference type="NCBIfam" id="TIGR01525">
    <property type="entry name" value="ATPase-IB_hvy"/>
    <property type="match status" value="1"/>
</dbReference>
<dbReference type="NCBIfam" id="TIGR00003">
    <property type="entry name" value="copper ion binding protein"/>
    <property type="match status" value="2"/>
</dbReference>
<dbReference type="InterPro" id="IPR006121">
    <property type="entry name" value="HMA_dom"/>
</dbReference>
<dbReference type="SUPFAM" id="SSF81665">
    <property type="entry name" value="Calcium ATPase, transmembrane domain M"/>
    <property type="match status" value="1"/>
</dbReference>
<name>A0A5B8XNK0_9DELT</name>
<comment type="similarity">
    <text evidence="2 18">Belongs to the cation transport ATPase (P-type) (TC 3.A.3) family. Type IB subfamily.</text>
</comment>
<dbReference type="InterPro" id="IPR018303">
    <property type="entry name" value="ATPase_P-typ_P_site"/>
</dbReference>
<keyword evidence="6 18" id="KW-0812">Transmembrane</keyword>
<dbReference type="InterPro" id="IPR023214">
    <property type="entry name" value="HAD_sf"/>
</dbReference>
<dbReference type="InterPro" id="IPR006122">
    <property type="entry name" value="HMA_Cu_ion-bd"/>
</dbReference>
<keyword evidence="11 18" id="KW-0067">ATP-binding</keyword>
<dbReference type="InterPro" id="IPR017969">
    <property type="entry name" value="Heavy-metal-associated_CS"/>
</dbReference>
<dbReference type="InterPro" id="IPR027256">
    <property type="entry name" value="P-typ_ATPase_IB"/>
</dbReference>
<dbReference type="GO" id="GO:0005886">
    <property type="term" value="C:plasma membrane"/>
    <property type="evidence" value="ECO:0007669"/>
    <property type="project" value="UniProtKB-SubCell"/>
</dbReference>
<dbReference type="RefSeq" id="WP_146958486.1">
    <property type="nucleotide sequence ID" value="NZ_CP042467.1"/>
</dbReference>
<dbReference type="CDD" id="cd00371">
    <property type="entry name" value="HMA"/>
    <property type="match status" value="2"/>
</dbReference>
<dbReference type="KEGG" id="bbae:FRD01_06005"/>
<evidence type="ECO:0000256" key="13">
    <source>
        <dbReference type="ARBA" id="ARBA00022967"/>
    </source>
</evidence>
<evidence type="ECO:0000256" key="3">
    <source>
        <dbReference type="ARBA" id="ARBA00012517"/>
    </source>
</evidence>
<gene>
    <name evidence="20" type="ORF">FRD01_06005</name>
</gene>